<comment type="caution">
    <text evidence="1">The sequence shown here is derived from an EMBL/GenBank/DDBJ whole genome shotgun (WGS) entry which is preliminary data.</text>
</comment>
<gene>
    <name evidence="1" type="ORF">B7R76_03075</name>
</gene>
<dbReference type="GO" id="GO:0008929">
    <property type="term" value="F:methylglyoxal synthase activity"/>
    <property type="evidence" value="ECO:0007669"/>
    <property type="project" value="InterPro"/>
</dbReference>
<sequence>MKIALLADTRKNELLVNFCIAYSHILAKHDLVSFFSTSRILEINVNLSASALVGNSVAAMGQLASRAMYNELDAIIYLRDTQLGDNEDCNVLFRACDDNNIPYATSLASAEILVLAIDRGDLDWRELI</sequence>
<reference evidence="2" key="1">
    <citation type="submission" date="2017-04" db="EMBL/GenBank/DDBJ databases">
        <authorList>
            <person name="Bumgarner R.E."/>
            <person name="Fredricks D.N."/>
            <person name="Srinivasan S."/>
        </authorList>
    </citation>
    <scope>NUCLEOTIDE SEQUENCE [LARGE SCALE GENOMIC DNA]</scope>
    <source>
        <strain evidence="2">KA00405</strain>
    </source>
</reference>
<dbReference type="EMBL" id="NBZD01000001">
    <property type="protein sequence ID" value="PNH19869.1"/>
    <property type="molecule type" value="Genomic_DNA"/>
</dbReference>
<dbReference type="Proteomes" id="UP000236394">
    <property type="component" value="Unassembled WGS sequence"/>
</dbReference>
<proteinExistence type="predicted"/>
<dbReference type="SUPFAM" id="SSF52335">
    <property type="entry name" value="Methylglyoxal synthase-like"/>
    <property type="match status" value="1"/>
</dbReference>
<dbReference type="InterPro" id="IPR004363">
    <property type="entry name" value="Methylgl_synth"/>
</dbReference>
<dbReference type="RefSeq" id="WP_012993219.1">
    <property type="nucleotide sequence ID" value="NZ_NBZD01000001.1"/>
</dbReference>
<protein>
    <recommendedName>
        <fullName evidence="3">Methylglyoxal synthase</fullName>
    </recommendedName>
</protein>
<evidence type="ECO:0008006" key="3">
    <source>
        <dbReference type="Google" id="ProtNLM"/>
    </source>
</evidence>
<dbReference type="OMA" id="QIEHNEI"/>
<dbReference type="InterPro" id="IPR036914">
    <property type="entry name" value="MGS-like_dom_sf"/>
</dbReference>
<dbReference type="GO" id="GO:0019242">
    <property type="term" value="P:methylglyoxal biosynthetic process"/>
    <property type="evidence" value="ECO:0007669"/>
    <property type="project" value="InterPro"/>
</dbReference>
<dbReference type="AlphaFoldDB" id="A0A2J8B514"/>
<dbReference type="Gene3D" id="3.40.50.1380">
    <property type="entry name" value="Methylglyoxal synthase-like domain"/>
    <property type="match status" value="1"/>
</dbReference>
<evidence type="ECO:0000313" key="1">
    <source>
        <dbReference type="EMBL" id="PNH19869.1"/>
    </source>
</evidence>
<dbReference type="PANTHER" id="PTHR30492">
    <property type="entry name" value="METHYLGLYOXAL SYNTHASE"/>
    <property type="match status" value="1"/>
</dbReference>
<organism evidence="1 2">
    <name type="scientific">Mageeibacillus indolicus</name>
    <dbReference type="NCBI Taxonomy" id="884684"/>
    <lineage>
        <taxon>Bacteria</taxon>
        <taxon>Bacillati</taxon>
        <taxon>Bacillota</taxon>
        <taxon>Clostridia</taxon>
        <taxon>Eubacteriales</taxon>
        <taxon>Oscillospiraceae</taxon>
        <taxon>Mageeibacillus</taxon>
    </lineage>
</organism>
<dbReference type="GO" id="GO:0005829">
    <property type="term" value="C:cytosol"/>
    <property type="evidence" value="ECO:0007669"/>
    <property type="project" value="TreeGrafter"/>
</dbReference>
<evidence type="ECO:0000313" key="2">
    <source>
        <dbReference type="Proteomes" id="UP000236394"/>
    </source>
</evidence>
<accession>A0A2J8B514</accession>
<name>A0A2J8B514_9FIRM</name>
<dbReference type="PANTHER" id="PTHR30492:SF0">
    <property type="entry name" value="METHYLGLYOXAL SYNTHASE"/>
    <property type="match status" value="1"/>
</dbReference>